<protein>
    <submittedName>
        <fullName evidence="2">Uncharacterized protein</fullName>
    </submittedName>
</protein>
<evidence type="ECO:0000313" key="3">
    <source>
        <dbReference type="Proteomes" id="UP000254141"/>
    </source>
</evidence>
<reference evidence="3 4" key="1">
    <citation type="submission" date="2018-06" db="EMBL/GenBank/DDBJ databases">
        <authorList>
            <consortium name="Pathogen Informatics"/>
            <person name="Doyle S."/>
        </authorList>
    </citation>
    <scope>NUCLEOTIDE SEQUENCE [LARGE SCALE GENOMIC DNA]</scope>
    <source>
        <strain evidence="1 3">NCTC5051</strain>
        <strain evidence="2 4">NCTC5053</strain>
    </source>
</reference>
<evidence type="ECO:0000313" key="1">
    <source>
        <dbReference type="EMBL" id="STW25968.1"/>
    </source>
</evidence>
<organism evidence="2 4">
    <name type="scientific">Klebsiella pneumoniae</name>
    <dbReference type="NCBI Taxonomy" id="573"/>
    <lineage>
        <taxon>Bacteria</taxon>
        <taxon>Pseudomonadati</taxon>
        <taxon>Pseudomonadota</taxon>
        <taxon>Gammaproteobacteria</taxon>
        <taxon>Enterobacterales</taxon>
        <taxon>Enterobacteriaceae</taxon>
        <taxon>Klebsiella/Raoultella group</taxon>
        <taxon>Klebsiella</taxon>
        <taxon>Klebsiella pneumoniae complex</taxon>
    </lineage>
</organism>
<dbReference type="AlphaFoldDB" id="A0A378KKQ4"/>
<sequence length="120" mass="13849">MGRSVPVKIGQKDFKSKKAAVDYFMDQREAVKAVSPLKEGELFDELRDLYLRYCEITDYPLGNREIYAFSVNYETRHTDQNYGTYLCYWVHFSPKDTDGLSFSVREAVDAIAKAAATEQR</sequence>
<name>A0A378KKQ4_KLEPN</name>
<dbReference type="Gene3D" id="3.10.450.40">
    <property type="match status" value="1"/>
</dbReference>
<dbReference type="RefSeq" id="WP_088365349.1">
    <property type="nucleotide sequence ID" value="NZ_CP021946.1"/>
</dbReference>
<proteinExistence type="predicted"/>
<accession>A0A378KKQ4</accession>
<evidence type="ECO:0000313" key="2">
    <source>
        <dbReference type="EMBL" id="STX88681.1"/>
    </source>
</evidence>
<dbReference type="EMBL" id="UGMN01000006">
    <property type="protein sequence ID" value="STX88681.1"/>
    <property type="molecule type" value="Genomic_DNA"/>
</dbReference>
<gene>
    <name evidence="1" type="ORF">NCTC5051_05765</name>
    <name evidence="2" type="ORF">NCTC5053_06947</name>
</gene>
<evidence type="ECO:0000313" key="4">
    <source>
        <dbReference type="Proteomes" id="UP000254387"/>
    </source>
</evidence>
<dbReference type="Proteomes" id="UP000254387">
    <property type="component" value="Unassembled WGS sequence"/>
</dbReference>
<dbReference type="EMBL" id="UGLU01000004">
    <property type="protein sequence ID" value="STW25968.1"/>
    <property type="molecule type" value="Genomic_DNA"/>
</dbReference>
<dbReference type="Proteomes" id="UP000254141">
    <property type="component" value="Unassembled WGS sequence"/>
</dbReference>